<dbReference type="InterPro" id="IPR013785">
    <property type="entry name" value="Aldolase_TIM"/>
</dbReference>
<dbReference type="Proteomes" id="UP001597560">
    <property type="component" value="Unassembled WGS sequence"/>
</dbReference>
<dbReference type="InterPro" id="IPR036206">
    <property type="entry name" value="ThiamineP_synth_sf"/>
</dbReference>
<reference evidence="5" key="1">
    <citation type="journal article" date="2019" name="Int. J. Syst. Evol. Microbiol.">
        <title>The Global Catalogue of Microorganisms (GCM) 10K type strain sequencing project: providing services to taxonomists for standard genome sequencing and annotation.</title>
        <authorList>
            <consortium name="The Broad Institute Genomics Platform"/>
            <consortium name="The Broad Institute Genome Sequencing Center for Infectious Disease"/>
            <person name="Wu L."/>
            <person name="Ma J."/>
        </authorList>
    </citation>
    <scope>NUCLEOTIDE SEQUENCE [LARGE SCALE GENOMIC DNA]</scope>
    <source>
        <strain evidence="5">KCTC 23098</strain>
    </source>
</reference>
<comment type="pathway">
    <text evidence="1">Cofactor biosynthesis; thiamine diphosphate biosynthesis.</text>
</comment>
<name>A0ABW6B900_9SPHI</name>
<dbReference type="EMBL" id="JBHUPA010000029">
    <property type="protein sequence ID" value="MFD2964938.1"/>
    <property type="molecule type" value="Genomic_DNA"/>
</dbReference>
<evidence type="ECO:0000259" key="3">
    <source>
        <dbReference type="Pfam" id="PF02581"/>
    </source>
</evidence>
<keyword evidence="5" id="KW-1185">Reference proteome</keyword>
<protein>
    <submittedName>
        <fullName evidence="4">Thiamine phosphate synthase</fullName>
    </submittedName>
</protein>
<dbReference type="CDD" id="cd00564">
    <property type="entry name" value="TMP_TenI"/>
    <property type="match status" value="1"/>
</dbReference>
<evidence type="ECO:0000313" key="4">
    <source>
        <dbReference type="EMBL" id="MFD2964938.1"/>
    </source>
</evidence>
<organism evidence="4 5">
    <name type="scientific">Olivibacter jilunii</name>
    <dbReference type="NCBI Taxonomy" id="985016"/>
    <lineage>
        <taxon>Bacteria</taxon>
        <taxon>Pseudomonadati</taxon>
        <taxon>Bacteroidota</taxon>
        <taxon>Sphingobacteriia</taxon>
        <taxon>Sphingobacteriales</taxon>
        <taxon>Sphingobacteriaceae</taxon>
        <taxon>Olivibacter</taxon>
    </lineage>
</organism>
<comment type="caution">
    <text evidence="4">The sequence shown here is derived from an EMBL/GenBank/DDBJ whole genome shotgun (WGS) entry which is preliminary data.</text>
</comment>
<evidence type="ECO:0000256" key="2">
    <source>
        <dbReference type="ARBA" id="ARBA00022977"/>
    </source>
</evidence>
<dbReference type="SUPFAM" id="SSF51391">
    <property type="entry name" value="Thiamin phosphate synthase"/>
    <property type="match status" value="1"/>
</dbReference>
<dbReference type="InterPro" id="IPR022998">
    <property type="entry name" value="ThiamineP_synth_TenI"/>
</dbReference>
<feature type="domain" description="Thiamine phosphate synthase/TenI" evidence="3">
    <location>
        <begin position="24"/>
        <end position="185"/>
    </location>
</feature>
<keyword evidence="2" id="KW-0784">Thiamine biosynthesis</keyword>
<dbReference type="PANTHER" id="PTHR20857">
    <property type="entry name" value="THIAMINE-PHOSPHATE PYROPHOSPHORYLASE"/>
    <property type="match status" value="1"/>
</dbReference>
<sequence length="216" mass="24654">MKKQRSFAKITLNFILDTYNMKLVIISPETFIRNESKTVNQLFDHGLEVFHVRKPNADIKSIRKFIQSIDPFFHHRLIVHGDCNLLQEFNLAGIHLKAGEFEVLKEQRGVISSSAHSIAEFIAMDRPWTQIFISPVFDSISKTGYRKAPHLLEMGSITRQGQLIALGGISDRNIGLIKRKGFDGAGLLGYIWLTTNPLSNYINLKHLVEERTYESN</sequence>
<accession>A0ABW6B900</accession>
<proteinExistence type="predicted"/>
<dbReference type="Gene3D" id="3.20.20.70">
    <property type="entry name" value="Aldolase class I"/>
    <property type="match status" value="1"/>
</dbReference>
<dbReference type="Pfam" id="PF02581">
    <property type="entry name" value="TMP-TENI"/>
    <property type="match status" value="1"/>
</dbReference>
<gene>
    <name evidence="4" type="ORF">ACFS6J_24270</name>
</gene>
<dbReference type="PANTHER" id="PTHR20857:SF15">
    <property type="entry name" value="THIAMINE-PHOSPHATE SYNTHASE"/>
    <property type="match status" value="1"/>
</dbReference>
<evidence type="ECO:0000256" key="1">
    <source>
        <dbReference type="ARBA" id="ARBA00004948"/>
    </source>
</evidence>
<evidence type="ECO:0000313" key="5">
    <source>
        <dbReference type="Proteomes" id="UP001597560"/>
    </source>
</evidence>